<dbReference type="EMBL" id="CAJNOK010060757">
    <property type="protein sequence ID" value="CAF1636368.1"/>
    <property type="molecule type" value="Genomic_DNA"/>
</dbReference>
<organism evidence="2 3">
    <name type="scientific">Didymodactylos carnosus</name>
    <dbReference type="NCBI Taxonomy" id="1234261"/>
    <lineage>
        <taxon>Eukaryota</taxon>
        <taxon>Metazoa</taxon>
        <taxon>Spiralia</taxon>
        <taxon>Gnathifera</taxon>
        <taxon>Rotifera</taxon>
        <taxon>Eurotatoria</taxon>
        <taxon>Bdelloidea</taxon>
        <taxon>Philodinida</taxon>
        <taxon>Philodinidae</taxon>
        <taxon>Didymodactylos</taxon>
    </lineage>
</organism>
<dbReference type="Proteomes" id="UP000682733">
    <property type="component" value="Unassembled WGS sequence"/>
</dbReference>
<name>A0A8S2WXM4_9BILA</name>
<evidence type="ECO:0000313" key="3">
    <source>
        <dbReference type="Proteomes" id="UP000682733"/>
    </source>
</evidence>
<reference evidence="2" key="1">
    <citation type="submission" date="2021-02" db="EMBL/GenBank/DDBJ databases">
        <authorList>
            <person name="Nowell W R."/>
        </authorList>
    </citation>
    <scope>NUCLEOTIDE SEQUENCE</scope>
</reference>
<feature type="non-terminal residue" evidence="2">
    <location>
        <position position="1"/>
    </location>
</feature>
<accession>A0A8S2WXM4</accession>
<dbReference type="EMBL" id="CAJOBA010087035">
    <property type="protein sequence ID" value="CAF4467972.1"/>
    <property type="molecule type" value="Genomic_DNA"/>
</dbReference>
<dbReference type="Proteomes" id="UP000677228">
    <property type="component" value="Unassembled WGS sequence"/>
</dbReference>
<proteinExistence type="predicted"/>
<evidence type="ECO:0000313" key="2">
    <source>
        <dbReference type="EMBL" id="CAF4467972.1"/>
    </source>
</evidence>
<gene>
    <name evidence="1" type="ORF">OVA965_LOCUS44030</name>
    <name evidence="2" type="ORF">TMI583_LOCUS46559</name>
</gene>
<sequence length="280" mass="33967">RYIESISNHCGQIHLAIIGLIYETTTTTYNKEQVKRLFDSVQNKTEMYLLEHYDDSQNMVEFYSNYFQPIYFNDSPSITNDLIIQLEIIAKKWNNIHEKNKRLNFKRKLNIFNQKNIIIDYNHCRKKFDNKYIQVVDNKTSFDEDEQSSEDIDKENDEENELDPIEFDSCLEFLRLTGDIVWIDKQKQLRNFIIIKPHLLFNIITSFLRSNFHQWLNYEENVLFHYSGYFLTKNSFENDKERLLVNGEYTWKMLNVLLIDFCLNEQQIIEYCLLMERLYM</sequence>
<dbReference type="AlphaFoldDB" id="A0A8S2WXM4"/>
<evidence type="ECO:0000313" key="1">
    <source>
        <dbReference type="EMBL" id="CAF1636368.1"/>
    </source>
</evidence>
<comment type="caution">
    <text evidence="2">The sequence shown here is derived from an EMBL/GenBank/DDBJ whole genome shotgun (WGS) entry which is preliminary data.</text>
</comment>
<protein>
    <submittedName>
        <fullName evidence="2">Uncharacterized protein</fullName>
    </submittedName>
</protein>
<feature type="non-terminal residue" evidence="2">
    <location>
        <position position="280"/>
    </location>
</feature>